<sequence length="981" mass="113252">MIDMTKLFIQVCFKSNIDEKPALDWIVDNVDNSSIDYHRCIEQMLYEGRTDIILHIPEKVKRRWLNDNAVVKLCCEHGCSEIVEWALKNTDHESFDVEELNNITIDGYIKHENFNCDDYGCIYCIGYSIVIELFILQKPEILKFCNINILSDVANRQKWYGVLELLFKHDIIDTDQIIEDIYKRLDDEEDELEEDEFTVVDYDVEHCMKIVQLITKYYLDIDVNKILKKAVDIGFHYIVHFVVEELLLDKIDNIENYLNITLDKLRLQQLNDDLLCFDRGHGQILMVLLQRVNTKFIDLDSVMNDVIHIGHSSAVLWLLENKPDHPFYISNIMNKACYHGDLKLVDYLFQKYIAADFDYKTAMIKACRNSKKQTLDVCKWLWANIDRDLFDMKVALNNASRCGNTKVVEWILTDVDTELFDTENALFCACEHSSDHTVELLPDKSGFNTFDFQNAITLACKNENNGYTIITKLLYECTDKSTVDINAVFSFACKNYRSDIIHWIIQTCDQNITFTETGNGNKNVTKSLDKNRVNMDQAVTCILAIDAPWQKKDHVNETKIQLLRLILKKSDPSKIHIHKLLTEACKYDWVEIFQWILARVDNACLNIGEILNFACRNGAFDIIEWSLKNIDIQLVDVDNVMVESCGFGWLECLVLIWKHCNQYKLQAAMTEACTYGRLHIAEWLLQNVHYQLFNIPILLQEAGRNGWINIFGWLLQNFHFDKSDMHVATSKSLENGYLEIAELGIAKVGKEGFDFSSLSDNVYVGANRKGVVNFLLHNIDPKCIDIATIMTNACLFGWKDIVTFIVDKDLTSLCDLSIAFNAACDNGELEIAQYLLEKVDPHLLTTVDKAMHSVAVKGWDEIAILLLNKFEHTRLDIGNALIETCRLGEIDVVQAILGKVDTTMLDVKTALNIACENHMHEELVLWILENIDREQVDLKTVKIQAIRQKWKKVQFAIPEVDNEDLNQVEQETESDNIFFLE</sequence>
<dbReference type="InterPro" id="IPR052050">
    <property type="entry name" value="SecEffector_AnkRepeat"/>
</dbReference>
<reference evidence="1 2" key="1">
    <citation type="submission" date="2020-06" db="EMBL/GenBank/DDBJ databases">
        <authorList>
            <person name="Li R."/>
            <person name="Bekaert M."/>
        </authorList>
    </citation>
    <scope>NUCLEOTIDE SEQUENCE [LARGE SCALE GENOMIC DNA]</scope>
    <source>
        <strain evidence="2">wild</strain>
    </source>
</reference>
<dbReference type="PANTHER" id="PTHR46586">
    <property type="entry name" value="ANKYRIN REPEAT-CONTAINING PROTEIN"/>
    <property type="match status" value="1"/>
</dbReference>
<protein>
    <recommendedName>
        <fullName evidence="3">Ankyrin repeat protein</fullName>
    </recommendedName>
</protein>
<dbReference type="SUPFAM" id="SSF48403">
    <property type="entry name" value="Ankyrin repeat"/>
    <property type="match status" value="2"/>
</dbReference>
<dbReference type="InterPro" id="IPR036770">
    <property type="entry name" value="Ankyrin_rpt-contain_sf"/>
</dbReference>
<accession>A0A6J8C972</accession>
<evidence type="ECO:0000313" key="1">
    <source>
        <dbReference type="EMBL" id="CAC5391347.1"/>
    </source>
</evidence>
<proteinExistence type="predicted"/>
<dbReference type="PANTHER" id="PTHR46586:SF3">
    <property type="entry name" value="ANKYRIN REPEAT-CONTAINING PROTEIN"/>
    <property type="match status" value="1"/>
</dbReference>
<dbReference type="Gene3D" id="1.25.40.20">
    <property type="entry name" value="Ankyrin repeat-containing domain"/>
    <property type="match status" value="3"/>
</dbReference>
<keyword evidence="2" id="KW-1185">Reference proteome</keyword>
<dbReference type="SUPFAM" id="SSF140860">
    <property type="entry name" value="Pseudo ankyrin repeat-like"/>
    <property type="match status" value="1"/>
</dbReference>
<dbReference type="OrthoDB" id="6120638at2759"/>
<organism evidence="1 2">
    <name type="scientific">Mytilus coruscus</name>
    <name type="common">Sea mussel</name>
    <dbReference type="NCBI Taxonomy" id="42192"/>
    <lineage>
        <taxon>Eukaryota</taxon>
        <taxon>Metazoa</taxon>
        <taxon>Spiralia</taxon>
        <taxon>Lophotrochozoa</taxon>
        <taxon>Mollusca</taxon>
        <taxon>Bivalvia</taxon>
        <taxon>Autobranchia</taxon>
        <taxon>Pteriomorphia</taxon>
        <taxon>Mytilida</taxon>
        <taxon>Mytiloidea</taxon>
        <taxon>Mytilidae</taxon>
        <taxon>Mytilinae</taxon>
        <taxon>Mytilus</taxon>
    </lineage>
</organism>
<gene>
    <name evidence="1" type="ORF">MCOR_26358</name>
</gene>
<name>A0A6J8C972_MYTCO</name>
<dbReference type="SMART" id="SM00248">
    <property type="entry name" value="ANK"/>
    <property type="match status" value="8"/>
</dbReference>
<evidence type="ECO:0000313" key="2">
    <source>
        <dbReference type="Proteomes" id="UP000507470"/>
    </source>
</evidence>
<dbReference type="AlphaFoldDB" id="A0A6J8C972"/>
<dbReference type="Proteomes" id="UP000507470">
    <property type="component" value="Unassembled WGS sequence"/>
</dbReference>
<dbReference type="InterPro" id="IPR002110">
    <property type="entry name" value="Ankyrin_rpt"/>
</dbReference>
<evidence type="ECO:0008006" key="3">
    <source>
        <dbReference type="Google" id="ProtNLM"/>
    </source>
</evidence>
<dbReference type="EMBL" id="CACVKT020004708">
    <property type="protein sequence ID" value="CAC5391347.1"/>
    <property type="molecule type" value="Genomic_DNA"/>
</dbReference>